<feature type="domain" description="Autotransporter" evidence="1">
    <location>
        <begin position="1"/>
        <end position="186"/>
    </location>
</feature>
<dbReference type="SMART" id="SM00869">
    <property type="entry name" value="Autotransporter"/>
    <property type="match status" value="1"/>
</dbReference>
<dbReference type="Proteomes" id="UP001271890">
    <property type="component" value="Unassembled WGS sequence"/>
</dbReference>
<feature type="non-terminal residue" evidence="2">
    <location>
        <position position="186"/>
    </location>
</feature>
<dbReference type="PROSITE" id="PS51208">
    <property type="entry name" value="AUTOTRANSPORTER"/>
    <property type="match status" value="1"/>
</dbReference>
<dbReference type="Gene3D" id="2.40.128.130">
    <property type="entry name" value="Autotransporter beta-domain"/>
    <property type="match status" value="1"/>
</dbReference>
<feature type="non-terminal residue" evidence="2">
    <location>
        <position position="1"/>
    </location>
</feature>
<gene>
    <name evidence="2" type="ORF">FE392_19890</name>
</gene>
<evidence type="ECO:0000313" key="2">
    <source>
        <dbReference type="EMBL" id="MDX7989514.1"/>
    </source>
</evidence>
<dbReference type="SUPFAM" id="SSF103515">
    <property type="entry name" value="Autotransporter"/>
    <property type="match status" value="1"/>
</dbReference>
<dbReference type="NCBIfam" id="TIGR01414">
    <property type="entry name" value="autotrans_barl"/>
    <property type="match status" value="1"/>
</dbReference>
<sequence>LGVATGYTRSSLNGGSDTSADSNNFHLAVYGSKQINALALRTGVAYSWHRFDTKRSVAFGSQSDNLKAKYGAQTGQLFTEAAYGMNTSLLDLEPFANLSYANFRNNGMNEHGGAAALNADKQSKNATFSTLGLRAAKKWQTENELAVSLYGELGWQHQFGNIDRGTKLSFSNSNTSFTLNSVAASR</sequence>
<evidence type="ECO:0000313" key="3">
    <source>
        <dbReference type="Proteomes" id="UP001271890"/>
    </source>
</evidence>
<name>A0ABU4SFH2_9GAMM</name>
<evidence type="ECO:0000259" key="1">
    <source>
        <dbReference type="PROSITE" id="PS51208"/>
    </source>
</evidence>
<keyword evidence="3" id="KW-1185">Reference proteome</keyword>
<dbReference type="Pfam" id="PF03797">
    <property type="entry name" value="Autotransporter"/>
    <property type="match status" value="1"/>
</dbReference>
<organism evidence="2 3">
    <name type="scientific">Xenorhabdus santafensis</name>
    <dbReference type="NCBI Taxonomy" id="2582833"/>
    <lineage>
        <taxon>Bacteria</taxon>
        <taxon>Pseudomonadati</taxon>
        <taxon>Pseudomonadota</taxon>
        <taxon>Gammaproteobacteria</taxon>
        <taxon>Enterobacterales</taxon>
        <taxon>Morganellaceae</taxon>
        <taxon>Xenorhabdus</taxon>
    </lineage>
</organism>
<comment type="caution">
    <text evidence="2">The sequence shown here is derived from an EMBL/GenBank/DDBJ whole genome shotgun (WGS) entry which is preliminary data.</text>
</comment>
<dbReference type="InterPro" id="IPR005546">
    <property type="entry name" value="Autotransporte_beta"/>
</dbReference>
<protein>
    <submittedName>
        <fullName evidence="2">Autotransporter outer membrane beta-barrel domain-containing protein</fullName>
    </submittedName>
</protein>
<accession>A0ABU4SFH2</accession>
<proteinExistence type="predicted"/>
<dbReference type="RefSeq" id="WP_319931877.1">
    <property type="nucleotide sequence ID" value="NZ_VCDN01000227.1"/>
</dbReference>
<dbReference type="InterPro" id="IPR036709">
    <property type="entry name" value="Autotransporte_beta_dom_sf"/>
</dbReference>
<reference evidence="3" key="1">
    <citation type="journal article" date="2024" name="Toxins">
        <title>Genome Sequence Analysis of Native Xenorhabdus Strains Isolated from Entomopathogenic Nematodes in Argentina.</title>
        <authorList>
            <person name="Palma L."/>
            <person name="Frizzo L."/>
            <person name="Kaiser S."/>
            <person name="Berry C."/>
            <person name="Caballero P."/>
            <person name="Bode H.B."/>
            <person name="Del Valle E.E."/>
        </authorList>
    </citation>
    <scope>NUCLEOTIDE SEQUENCE [LARGE SCALE GENOMIC DNA]</scope>
    <source>
        <strain evidence="3">12</strain>
    </source>
</reference>
<dbReference type="InterPro" id="IPR006315">
    <property type="entry name" value="OM_autotransptr_brl_dom"/>
</dbReference>
<dbReference type="EMBL" id="VCDN01000227">
    <property type="protein sequence ID" value="MDX7989514.1"/>
    <property type="molecule type" value="Genomic_DNA"/>
</dbReference>